<evidence type="ECO:0000313" key="1">
    <source>
        <dbReference type="EMBL" id="BAO55534.1"/>
    </source>
</evidence>
<keyword evidence="2" id="KW-1185">Reference proteome</keyword>
<protein>
    <submittedName>
        <fullName evidence="1">Uncharacterized protein</fullName>
    </submittedName>
</protein>
<dbReference type="Proteomes" id="UP000031760">
    <property type="component" value="Chromosome"/>
</dbReference>
<reference evidence="1 2" key="1">
    <citation type="journal article" date="2014" name="Proc. Natl. Acad. Sci. U.S.A.">
        <title>Functional characterization of flavobacteria rhodopsins reveals a unique class of light-driven chloride pump in bacteria.</title>
        <authorList>
            <person name="Yoshizawa S."/>
            <person name="Kumagai Y."/>
            <person name="Kim H."/>
            <person name="Ogura Y."/>
            <person name="Hayashi T."/>
            <person name="Iwasaki W."/>
            <person name="DeLong E.F."/>
            <person name="Kogure K."/>
        </authorList>
    </citation>
    <scope>NUCLEOTIDE SEQUENCE [LARGE SCALE GENOMIC DNA]</scope>
    <source>
        <strain evidence="1 2">S1-08</strain>
    </source>
</reference>
<sequence length="42" mass="4951">MPIKFKFASLLIFRYLDIFIESGGFSAFAKAEYHQFQQLPIH</sequence>
<gene>
    <name evidence="1" type="ORF">NMS_1525</name>
</gene>
<proteinExistence type="predicted"/>
<dbReference type="AlphaFoldDB" id="W8VQ92"/>
<organism evidence="1 2">
    <name type="scientific">Nonlabens marinus S1-08</name>
    <dbReference type="NCBI Taxonomy" id="1454201"/>
    <lineage>
        <taxon>Bacteria</taxon>
        <taxon>Pseudomonadati</taxon>
        <taxon>Bacteroidota</taxon>
        <taxon>Flavobacteriia</taxon>
        <taxon>Flavobacteriales</taxon>
        <taxon>Flavobacteriaceae</taxon>
        <taxon>Nonlabens</taxon>
    </lineage>
</organism>
<dbReference type="EMBL" id="AP014548">
    <property type="protein sequence ID" value="BAO55534.1"/>
    <property type="molecule type" value="Genomic_DNA"/>
</dbReference>
<name>W8VQ92_9FLAO</name>
<dbReference type="KEGG" id="nmf:NMS_1525"/>
<dbReference type="HOGENOM" id="CLU_3254850_0_0_10"/>
<accession>W8VQ92</accession>
<evidence type="ECO:0000313" key="2">
    <source>
        <dbReference type="Proteomes" id="UP000031760"/>
    </source>
</evidence>